<evidence type="ECO:0000313" key="1">
    <source>
        <dbReference type="EMBL" id="AUE22627.1"/>
    </source>
</evidence>
<name>A0A2H4YEM0_9CAUD</name>
<gene>
    <name evidence="1" type="ORF">Ah1_00086</name>
</gene>
<accession>A0A2H4YEM0</accession>
<evidence type="ECO:0000313" key="2">
    <source>
        <dbReference type="Proteomes" id="UP000240934"/>
    </source>
</evidence>
<organism evidence="1 2">
    <name type="scientific">Aeromonas phage Ah1</name>
    <dbReference type="NCBI Taxonomy" id="2053701"/>
    <lineage>
        <taxon>Viruses</taxon>
        <taxon>Duplodnaviria</taxon>
        <taxon>Heunggongvirae</taxon>
        <taxon>Uroviricota</taxon>
        <taxon>Caudoviricetes</taxon>
        <taxon>Pantevenvirales</taxon>
        <taxon>Straboviridae</taxon>
        <taxon>Cinqassovirus</taxon>
        <taxon>Cinqassovirus ah1</taxon>
    </lineage>
</organism>
<sequence length="78" mass="8854">MKYVFTVVVPTARYIDITADFKLSMAGAIMTIEPIRSKVGHVIGYNAIHTIDGDFKKGCNFENKLKMLGYHYVIRKVD</sequence>
<keyword evidence="2" id="KW-1185">Reference proteome</keyword>
<dbReference type="Proteomes" id="UP000240934">
    <property type="component" value="Segment"/>
</dbReference>
<reference evidence="1 2" key="1">
    <citation type="submission" date="2017-10" db="EMBL/GenBank/DDBJ databases">
        <title>Antibacterial composition for extension of chilled fish shelf life and decreasing of risk of food-borne infections, bacteriophage strains for its preparation.</title>
        <authorList>
            <person name="Zulkarneev E.R."/>
            <person name="Aleshkin A.V."/>
            <person name="Rubalsky O.V."/>
            <person name="Kiseleva I.A."/>
            <person name="Rubalskii E.O."/>
            <person name="Lebedev S.N."/>
        </authorList>
    </citation>
    <scope>NUCLEOTIDE SEQUENCE [LARGE SCALE GENOMIC DNA]</scope>
</reference>
<proteinExistence type="predicted"/>
<dbReference type="EMBL" id="MG250483">
    <property type="protein sequence ID" value="AUE22627.1"/>
    <property type="molecule type" value="Genomic_DNA"/>
</dbReference>
<protein>
    <submittedName>
        <fullName evidence="1">Uncharacterized protein</fullName>
    </submittedName>
</protein>